<protein>
    <submittedName>
        <fullName evidence="5">Nucleotide-binding alpha-beta plait</fullName>
    </submittedName>
</protein>
<dbReference type="OrthoDB" id="1049195at2759"/>
<evidence type="ECO:0000256" key="1">
    <source>
        <dbReference type="ARBA" id="ARBA00022884"/>
    </source>
</evidence>
<feature type="region of interest" description="Disordered" evidence="3">
    <location>
        <begin position="103"/>
        <end position="152"/>
    </location>
</feature>
<reference evidence="5" key="2">
    <citation type="journal article" date="2023" name="IMA Fungus">
        <title>Comparative genomic study of the Penicillium genus elucidates a diverse pangenome and 15 lateral gene transfer events.</title>
        <authorList>
            <person name="Petersen C."/>
            <person name="Sorensen T."/>
            <person name="Nielsen M.R."/>
            <person name="Sondergaard T.E."/>
            <person name="Sorensen J.L."/>
            <person name="Fitzpatrick D.A."/>
            <person name="Frisvad J.C."/>
            <person name="Nielsen K.L."/>
        </authorList>
    </citation>
    <scope>NUCLEOTIDE SEQUENCE</scope>
    <source>
        <strain evidence="5">IBT 29677</strain>
    </source>
</reference>
<dbReference type="PROSITE" id="PS50102">
    <property type="entry name" value="RRM"/>
    <property type="match status" value="1"/>
</dbReference>
<dbReference type="InterPro" id="IPR050374">
    <property type="entry name" value="RRT5_SRSF_SR"/>
</dbReference>
<dbReference type="InterPro" id="IPR012677">
    <property type="entry name" value="Nucleotide-bd_a/b_plait_sf"/>
</dbReference>
<dbReference type="SMART" id="SM00360">
    <property type="entry name" value="RRM"/>
    <property type="match status" value="1"/>
</dbReference>
<gene>
    <name evidence="5" type="ORF">N7509_003568</name>
</gene>
<reference evidence="5" key="1">
    <citation type="submission" date="2022-12" db="EMBL/GenBank/DDBJ databases">
        <authorList>
            <person name="Petersen C."/>
        </authorList>
    </citation>
    <scope>NUCLEOTIDE SEQUENCE</scope>
    <source>
        <strain evidence="5">IBT 29677</strain>
    </source>
</reference>
<evidence type="ECO:0000313" key="6">
    <source>
        <dbReference type="Proteomes" id="UP001147747"/>
    </source>
</evidence>
<evidence type="ECO:0000256" key="3">
    <source>
        <dbReference type="SAM" id="MobiDB-lite"/>
    </source>
</evidence>
<evidence type="ECO:0000256" key="2">
    <source>
        <dbReference type="PROSITE-ProRule" id="PRU00176"/>
    </source>
</evidence>
<dbReference type="PANTHER" id="PTHR23003:SF60">
    <property type="entry name" value="RNA BINDING PROTEIN (AFU_ORTHOLOGUE AFUA_1G02950)"/>
    <property type="match status" value="1"/>
</dbReference>
<feature type="domain" description="RRM" evidence="4">
    <location>
        <begin position="247"/>
        <end position="327"/>
    </location>
</feature>
<dbReference type="Proteomes" id="UP001147747">
    <property type="component" value="Unassembled WGS sequence"/>
</dbReference>
<dbReference type="PANTHER" id="PTHR23003">
    <property type="entry name" value="RNA RECOGNITION MOTIF RRM DOMAIN CONTAINING PROTEIN"/>
    <property type="match status" value="1"/>
</dbReference>
<dbReference type="GO" id="GO:0003729">
    <property type="term" value="F:mRNA binding"/>
    <property type="evidence" value="ECO:0007669"/>
    <property type="project" value="TreeGrafter"/>
</dbReference>
<dbReference type="CDD" id="cd00590">
    <property type="entry name" value="RRM_SF"/>
    <property type="match status" value="1"/>
</dbReference>
<dbReference type="EMBL" id="JAPZBU010000005">
    <property type="protein sequence ID" value="KAJ5403697.1"/>
    <property type="molecule type" value="Genomic_DNA"/>
</dbReference>
<dbReference type="GO" id="GO:0005634">
    <property type="term" value="C:nucleus"/>
    <property type="evidence" value="ECO:0007669"/>
    <property type="project" value="TreeGrafter"/>
</dbReference>
<dbReference type="GO" id="GO:0005737">
    <property type="term" value="C:cytoplasm"/>
    <property type="evidence" value="ECO:0007669"/>
    <property type="project" value="TreeGrafter"/>
</dbReference>
<dbReference type="GeneID" id="81367185"/>
<sequence>MPFLGREKGRTPKSRRSDDEFVVFLQGIPAHCRWQELKDLVRQTALHIRQAVVYDDSHGFPTGLGQIIIKNEDEAWRTYHRLSTNGWEGQSLVVTLARTSAPTKPIAGPTRSPPAMVHTSFVSGQSTPPRSQDSTTMPPSPISPESVQPTSPTFNYPDYGSMMGSVPIGQQHFMPMMPDPMQCFPPSPMMHCSMYDGPGWGMMPMYPMSPIQPLPEARGDGYHNYHPRKPWTSEPNSKTPTTPPPERAVLIQNLNIASTTADLKSLLRGSGTVEQCNVTITADTRDNQARTHGSAIMQSPEDAKRAVSMLNNLTFMGSRIRVMLDNGPGKFRSGSWDGAMAAEEEAEALNDKSSECSECGKDISSKKSHGPSQPLVVDGSGHQSRSLELLSTSAPT</sequence>
<proteinExistence type="predicted"/>
<dbReference type="SUPFAM" id="SSF54928">
    <property type="entry name" value="RNA-binding domain, RBD"/>
    <property type="match status" value="2"/>
</dbReference>
<keyword evidence="1 2" id="KW-0694">RNA-binding</keyword>
<accession>A0A9W9W5C1</accession>
<evidence type="ECO:0000313" key="5">
    <source>
        <dbReference type="EMBL" id="KAJ5403697.1"/>
    </source>
</evidence>
<feature type="compositionally biased region" description="Basic and acidic residues" evidence="3">
    <location>
        <begin position="349"/>
        <end position="365"/>
    </location>
</feature>
<dbReference type="RefSeq" id="XP_056490939.1">
    <property type="nucleotide sequence ID" value="XM_056628205.1"/>
</dbReference>
<feature type="region of interest" description="Disordered" evidence="3">
    <location>
        <begin position="218"/>
        <end position="246"/>
    </location>
</feature>
<name>A0A9W9W5C1_9EURO</name>
<feature type="region of interest" description="Disordered" evidence="3">
    <location>
        <begin position="345"/>
        <end position="396"/>
    </location>
</feature>
<keyword evidence="6" id="KW-1185">Reference proteome</keyword>
<dbReference type="InterPro" id="IPR000504">
    <property type="entry name" value="RRM_dom"/>
</dbReference>
<feature type="compositionally biased region" description="Polar residues" evidence="3">
    <location>
        <begin position="120"/>
        <end position="152"/>
    </location>
</feature>
<evidence type="ECO:0000259" key="4">
    <source>
        <dbReference type="PROSITE" id="PS50102"/>
    </source>
</evidence>
<dbReference type="Gene3D" id="3.30.70.330">
    <property type="match status" value="2"/>
</dbReference>
<dbReference type="Pfam" id="PF00076">
    <property type="entry name" value="RRM_1"/>
    <property type="match status" value="1"/>
</dbReference>
<organism evidence="5 6">
    <name type="scientific">Penicillium cosmopolitanum</name>
    <dbReference type="NCBI Taxonomy" id="1131564"/>
    <lineage>
        <taxon>Eukaryota</taxon>
        <taxon>Fungi</taxon>
        <taxon>Dikarya</taxon>
        <taxon>Ascomycota</taxon>
        <taxon>Pezizomycotina</taxon>
        <taxon>Eurotiomycetes</taxon>
        <taxon>Eurotiomycetidae</taxon>
        <taxon>Eurotiales</taxon>
        <taxon>Aspergillaceae</taxon>
        <taxon>Penicillium</taxon>
    </lineage>
</organism>
<dbReference type="GO" id="GO:1990904">
    <property type="term" value="C:ribonucleoprotein complex"/>
    <property type="evidence" value="ECO:0007669"/>
    <property type="project" value="TreeGrafter"/>
</dbReference>
<comment type="caution">
    <text evidence="5">The sequence shown here is derived from an EMBL/GenBank/DDBJ whole genome shotgun (WGS) entry which is preliminary data.</text>
</comment>
<dbReference type="InterPro" id="IPR035979">
    <property type="entry name" value="RBD_domain_sf"/>
</dbReference>
<dbReference type="AlphaFoldDB" id="A0A9W9W5C1"/>
<feature type="compositionally biased region" description="Polar residues" evidence="3">
    <location>
        <begin position="381"/>
        <end position="396"/>
    </location>
</feature>